<dbReference type="InterPro" id="IPR006073">
    <property type="entry name" value="GTP-bd"/>
</dbReference>
<feature type="transmembrane region" description="Helical" evidence="1">
    <location>
        <begin position="454"/>
        <end position="478"/>
    </location>
</feature>
<dbReference type="InterPro" id="IPR005662">
    <property type="entry name" value="GTPase_Era-like"/>
</dbReference>
<dbReference type="GO" id="GO:0005829">
    <property type="term" value="C:cytosol"/>
    <property type="evidence" value="ECO:0007669"/>
    <property type="project" value="TreeGrafter"/>
</dbReference>
<dbReference type="PANTHER" id="PTHR42698:SF1">
    <property type="entry name" value="GTPASE ERA, MITOCHONDRIAL"/>
    <property type="match status" value="1"/>
</dbReference>
<dbReference type="GO" id="GO:0000028">
    <property type="term" value="P:ribosomal small subunit assembly"/>
    <property type="evidence" value="ECO:0007669"/>
    <property type="project" value="TreeGrafter"/>
</dbReference>
<keyword evidence="1" id="KW-1133">Transmembrane helix</keyword>
<dbReference type="GO" id="GO:0043024">
    <property type="term" value="F:ribosomal small subunit binding"/>
    <property type="evidence" value="ECO:0007669"/>
    <property type="project" value="TreeGrafter"/>
</dbReference>
<feature type="transmembrane region" description="Helical" evidence="1">
    <location>
        <begin position="424"/>
        <end position="448"/>
    </location>
</feature>
<gene>
    <name evidence="3" type="ORF">GSY69_06255</name>
</gene>
<dbReference type="InterPro" id="IPR027417">
    <property type="entry name" value="P-loop_NTPase"/>
</dbReference>
<feature type="domain" description="G" evidence="2">
    <location>
        <begin position="56"/>
        <end position="195"/>
    </location>
</feature>
<dbReference type="PANTHER" id="PTHR42698">
    <property type="entry name" value="GTPASE ERA"/>
    <property type="match status" value="1"/>
</dbReference>
<dbReference type="Proteomes" id="UP000469215">
    <property type="component" value="Unassembled WGS sequence"/>
</dbReference>
<comment type="caution">
    <text evidence="3">The sequence shown here is derived from an EMBL/GenBank/DDBJ whole genome shotgun (WGS) entry which is preliminary data.</text>
</comment>
<organism evidence="3 4">
    <name type="scientific">Brevibacterium rongguiense</name>
    <dbReference type="NCBI Taxonomy" id="2695267"/>
    <lineage>
        <taxon>Bacteria</taxon>
        <taxon>Bacillati</taxon>
        <taxon>Actinomycetota</taxon>
        <taxon>Actinomycetes</taxon>
        <taxon>Micrococcales</taxon>
        <taxon>Brevibacteriaceae</taxon>
        <taxon>Brevibacterium</taxon>
    </lineage>
</organism>
<sequence length="527" mass="56103">MTSESTRSEIKRRAAGIRAALNAQAGALSAQTATAAAELLGRAEQRQGLGDDFTVVAFAGSTGSGKSSLFNAVSGLEIAQVGVRRPTTSKPTACVWGSGGEDLLDWLEVPAENRTWRESALDGHDEEALHGLVLLDLPDHDSTAQAHRVESDRLVGMVDVVLWIVDPQKYADYALHSRYLTRLAEYSDSVVVVLNQVDRLAFDERRATADHLRKLLEHDGLADAEVRLASAATREGVPELRTLLQETVSAHDAAGERLVADLQAMGQRIRGELGEPVADPEQLAGADRLVAAMEEAAGVEALAQTVHDDYLRRAYRVSAYPVLARLQRGKPDPLGARHGGDRDDLLRAGVPETSPAQSARVNLAAHEFVAEATAGLPLSWRDSVSSAEKRGTAQLTETLDEAVTGVHLERPTPGWWGAARFFQVLFFVLTIIGALALVAGIIAAVLGLLDGSPLLWIVPAGVLVLGAVGSLITSVLAAGARLRGADRAAAQVRERMADAIGRAAAGSYFAPIAQVLAEHRAIYDALR</sequence>
<evidence type="ECO:0000256" key="1">
    <source>
        <dbReference type="SAM" id="Phobius"/>
    </source>
</evidence>
<proteinExistence type="predicted"/>
<evidence type="ECO:0000313" key="3">
    <source>
        <dbReference type="EMBL" id="MYM19582.1"/>
    </source>
</evidence>
<reference evidence="3 4" key="1">
    <citation type="submission" date="2020-01" db="EMBL/GenBank/DDBJ databases">
        <authorList>
            <person name="Deng T."/>
        </authorList>
    </citation>
    <scope>NUCLEOTIDE SEQUENCE [LARGE SCALE GENOMIC DNA]</scope>
    <source>
        <strain evidence="3 4">5221</strain>
    </source>
</reference>
<dbReference type="GO" id="GO:0005525">
    <property type="term" value="F:GTP binding"/>
    <property type="evidence" value="ECO:0007669"/>
    <property type="project" value="InterPro"/>
</dbReference>
<dbReference type="GO" id="GO:0019843">
    <property type="term" value="F:rRNA binding"/>
    <property type="evidence" value="ECO:0007669"/>
    <property type="project" value="TreeGrafter"/>
</dbReference>
<dbReference type="RefSeq" id="WP_160953012.1">
    <property type="nucleotide sequence ID" value="NZ_WWEQ01000019.1"/>
</dbReference>
<evidence type="ECO:0000313" key="4">
    <source>
        <dbReference type="Proteomes" id="UP000469215"/>
    </source>
</evidence>
<dbReference type="SUPFAM" id="SSF52540">
    <property type="entry name" value="P-loop containing nucleoside triphosphate hydrolases"/>
    <property type="match status" value="1"/>
</dbReference>
<accession>A0A6N9H7Q1</accession>
<protein>
    <submittedName>
        <fullName evidence="3">ABC transporter</fullName>
    </submittedName>
</protein>
<evidence type="ECO:0000259" key="2">
    <source>
        <dbReference type="Pfam" id="PF01926"/>
    </source>
</evidence>
<keyword evidence="1" id="KW-0812">Transmembrane</keyword>
<dbReference type="Gene3D" id="3.40.50.300">
    <property type="entry name" value="P-loop containing nucleotide triphosphate hydrolases"/>
    <property type="match status" value="1"/>
</dbReference>
<dbReference type="Pfam" id="PF01926">
    <property type="entry name" value="MMR_HSR1"/>
    <property type="match status" value="1"/>
</dbReference>
<name>A0A6N9H7Q1_9MICO</name>
<keyword evidence="4" id="KW-1185">Reference proteome</keyword>
<dbReference type="AlphaFoldDB" id="A0A6N9H7Q1"/>
<dbReference type="EMBL" id="WWEQ01000019">
    <property type="protein sequence ID" value="MYM19582.1"/>
    <property type="molecule type" value="Genomic_DNA"/>
</dbReference>
<keyword evidence="1" id="KW-0472">Membrane</keyword>